<accession>A0A3L7E0E5</accession>
<dbReference type="OrthoDB" id="5741786at2"/>
<reference evidence="2 3" key="1">
    <citation type="submission" date="2018-07" db="EMBL/GenBank/DDBJ databases">
        <title>Halioglobus sp. genome submission.</title>
        <authorList>
            <person name="Ye M.-Q."/>
            <person name="Du Z.-J."/>
        </authorList>
    </citation>
    <scope>NUCLEOTIDE SEQUENCE [LARGE SCALE GENOMIC DNA]</scope>
    <source>
        <strain evidence="2 3">U0301</strain>
    </source>
</reference>
<dbReference type="Proteomes" id="UP000265509">
    <property type="component" value="Unassembled WGS sequence"/>
</dbReference>
<proteinExistence type="predicted"/>
<gene>
    <name evidence="2" type="ORF">DWB85_05915</name>
</gene>
<dbReference type="Pfam" id="PF16234">
    <property type="entry name" value="DUF4892"/>
    <property type="match status" value="1"/>
</dbReference>
<dbReference type="AlphaFoldDB" id="A0A3L7E0E5"/>
<feature type="chain" id="PRO_5018326103" evidence="1">
    <location>
        <begin position="26"/>
        <end position="179"/>
    </location>
</feature>
<keyword evidence="3" id="KW-1185">Reference proteome</keyword>
<feature type="signal peptide" evidence="1">
    <location>
        <begin position="1"/>
        <end position="25"/>
    </location>
</feature>
<comment type="caution">
    <text evidence="2">The sequence shown here is derived from an EMBL/GenBank/DDBJ whole genome shotgun (WGS) entry which is preliminary data.</text>
</comment>
<evidence type="ECO:0000256" key="1">
    <source>
        <dbReference type="SAM" id="SignalP"/>
    </source>
</evidence>
<dbReference type="EMBL" id="QRAN01000004">
    <property type="protein sequence ID" value="RLQ22976.1"/>
    <property type="molecule type" value="Genomic_DNA"/>
</dbReference>
<keyword evidence="1" id="KW-0732">Signal</keyword>
<evidence type="ECO:0000313" key="3">
    <source>
        <dbReference type="Proteomes" id="UP000265509"/>
    </source>
</evidence>
<organism evidence="2 3">
    <name type="scientific">Seongchinamella sediminis</name>
    <dbReference type="NCBI Taxonomy" id="2283635"/>
    <lineage>
        <taxon>Bacteria</taxon>
        <taxon>Pseudomonadati</taxon>
        <taxon>Pseudomonadota</taxon>
        <taxon>Gammaproteobacteria</taxon>
        <taxon>Cellvibrionales</taxon>
        <taxon>Halieaceae</taxon>
        <taxon>Seongchinamella</taxon>
    </lineage>
</organism>
<protein>
    <submittedName>
        <fullName evidence="2">DUF4892 domain-containing protein</fullName>
    </submittedName>
</protein>
<dbReference type="InterPro" id="IPR032608">
    <property type="entry name" value="DUF4892"/>
</dbReference>
<name>A0A3L7E0E5_9GAMM</name>
<sequence length="179" mass="20452">MLVRNRAVFLFLAGLCLWLPPGASAESPAALLTTLDAFPHARQVNREELEVIDHEVGLGALQKVRGNWRFEDSERLTGHLLRYTWQIVDGFSSSEVLEEIEGKLEGARLLFSCDGRGCGRGVEWANRVFEQRVLYGRDDEQHYRVYDPEGNGDYRLLLFSSARTADRQYLHAELLTLER</sequence>
<evidence type="ECO:0000313" key="2">
    <source>
        <dbReference type="EMBL" id="RLQ22976.1"/>
    </source>
</evidence>